<evidence type="ECO:0000313" key="4">
    <source>
        <dbReference type="Proteomes" id="UP001410795"/>
    </source>
</evidence>
<reference evidence="4" key="1">
    <citation type="journal article" date="2019" name="Int. J. Syst. Evol. Microbiol.">
        <title>The Global Catalogue of Microorganisms (GCM) 10K type strain sequencing project: providing services to taxonomists for standard genome sequencing and annotation.</title>
        <authorList>
            <consortium name="The Broad Institute Genomics Platform"/>
            <consortium name="The Broad Institute Genome Sequencing Center for Infectious Disease"/>
            <person name="Wu L."/>
            <person name="Ma J."/>
        </authorList>
    </citation>
    <scope>NUCLEOTIDE SEQUENCE [LARGE SCALE GENOMIC DNA]</scope>
    <source>
        <strain evidence="4">JCM 16546</strain>
    </source>
</reference>
<evidence type="ECO:0000256" key="1">
    <source>
        <dbReference type="SAM" id="MobiDB-lite"/>
    </source>
</evidence>
<sequence>MSRKWIAEAADIDITHLTRIESGRGNPTLHKLIQLAVALEVDPGELIAGLGADDVPQENRPHGFSEHHLYRRRPRGAQES</sequence>
<gene>
    <name evidence="3" type="ORF">GCM10022202_15650</name>
</gene>
<feature type="compositionally biased region" description="Basic and acidic residues" evidence="1">
    <location>
        <begin position="57"/>
        <end position="68"/>
    </location>
</feature>
<keyword evidence="4" id="KW-1185">Reference proteome</keyword>
<organism evidence="3 4">
    <name type="scientific">Microbacterium marinilacus</name>
    <dbReference type="NCBI Taxonomy" id="415209"/>
    <lineage>
        <taxon>Bacteria</taxon>
        <taxon>Bacillati</taxon>
        <taxon>Actinomycetota</taxon>
        <taxon>Actinomycetes</taxon>
        <taxon>Micrococcales</taxon>
        <taxon>Microbacteriaceae</taxon>
        <taxon>Microbacterium</taxon>
    </lineage>
</organism>
<dbReference type="EMBL" id="BAAAYV010000006">
    <property type="protein sequence ID" value="GAA3656289.1"/>
    <property type="molecule type" value="Genomic_DNA"/>
</dbReference>
<dbReference type="PROSITE" id="PS50943">
    <property type="entry name" value="HTH_CROC1"/>
    <property type="match status" value="1"/>
</dbReference>
<feature type="compositionally biased region" description="Basic residues" evidence="1">
    <location>
        <begin position="69"/>
        <end position="80"/>
    </location>
</feature>
<dbReference type="CDD" id="cd00093">
    <property type="entry name" value="HTH_XRE"/>
    <property type="match status" value="1"/>
</dbReference>
<dbReference type="InterPro" id="IPR001387">
    <property type="entry name" value="Cro/C1-type_HTH"/>
</dbReference>
<evidence type="ECO:0000313" key="3">
    <source>
        <dbReference type="EMBL" id="GAA3656289.1"/>
    </source>
</evidence>
<protein>
    <recommendedName>
        <fullName evidence="2">HTH cro/C1-type domain-containing protein</fullName>
    </recommendedName>
</protein>
<dbReference type="InterPro" id="IPR010982">
    <property type="entry name" value="Lambda_DNA-bd_dom_sf"/>
</dbReference>
<accession>A0ABP7BF70</accession>
<dbReference type="SUPFAM" id="SSF47413">
    <property type="entry name" value="lambda repressor-like DNA-binding domains"/>
    <property type="match status" value="1"/>
</dbReference>
<name>A0ABP7BF70_9MICO</name>
<dbReference type="Proteomes" id="UP001410795">
    <property type="component" value="Unassembled WGS sequence"/>
</dbReference>
<evidence type="ECO:0000259" key="2">
    <source>
        <dbReference type="PROSITE" id="PS50943"/>
    </source>
</evidence>
<dbReference type="Gene3D" id="1.10.260.40">
    <property type="entry name" value="lambda repressor-like DNA-binding domains"/>
    <property type="match status" value="1"/>
</dbReference>
<feature type="domain" description="HTH cro/C1-type" evidence="2">
    <location>
        <begin position="7"/>
        <end position="46"/>
    </location>
</feature>
<proteinExistence type="predicted"/>
<feature type="region of interest" description="Disordered" evidence="1">
    <location>
        <begin position="51"/>
        <end position="80"/>
    </location>
</feature>
<comment type="caution">
    <text evidence="3">The sequence shown here is derived from an EMBL/GenBank/DDBJ whole genome shotgun (WGS) entry which is preliminary data.</text>
</comment>
<dbReference type="Pfam" id="PF01381">
    <property type="entry name" value="HTH_3"/>
    <property type="match status" value="1"/>
</dbReference>